<dbReference type="Proteomes" id="UP000001007">
    <property type="component" value="Chromosome"/>
</dbReference>
<dbReference type="InterPro" id="IPR045324">
    <property type="entry name" value="Small_multidrug_res"/>
</dbReference>
<evidence type="ECO:0000256" key="3">
    <source>
        <dbReference type="ARBA" id="ARBA00022475"/>
    </source>
</evidence>
<evidence type="ECO:0000256" key="4">
    <source>
        <dbReference type="ARBA" id="ARBA00022692"/>
    </source>
</evidence>
<dbReference type="EMBL" id="AE006470">
    <property type="protein sequence ID" value="AAM72684.1"/>
    <property type="molecule type" value="Genomic_DNA"/>
</dbReference>
<dbReference type="eggNOG" id="COG2076">
    <property type="taxonomic scope" value="Bacteria"/>
</dbReference>
<dbReference type="RefSeq" id="WP_010933123.1">
    <property type="nucleotide sequence ID" value="NC_002932.3"/>
</dbReference>
<evidence type="ECO:0000256" key="6">
    <source>
        <dbReference type="ARBA" id="ARBA00023136"/>
    </source>
</evidence>
<evidence type="ECO:0000256" key="5">
    <source>
        <dbReference type="ARBA" id="ARBA00022989"/>
    </source>
</evidence>
<dbReference type="InterPro" id="IPR000390">
    <property type="entry name" value="Small_drug/metabolite_transptr"/>
</dbReference>
<dbReference type="FunFam" id="1.10.3730.20:FF:000001">
    <property type="entry name" value="Quaternary ammonium compound resistance transporter SugE"/>
    <property type="match status" value="1"/>
</dbReference>
<protein>
    <submittedName>
        <fullName evidence="10">SMR drug efflux transporter</fullName>
    </submittedName>
</protein>
<dbReference type="HOGENOM" id="CLU_133067_0_2_10"/>
<sequence>MPWLYLILAIIAEVSGTTSMKLSAGFTKPVPSVFIFVFYATSLTFLTLALRTLPVGMSYAIWSALGTALITAIGVLWFGEGLNALKIISLILIIAGIAGLHFSQEHMK</sequence>
<dbReference type="GO" id="GO:0005886">
    <property type="term" value="C:plasma membrane"/>
    <property type="evidence" value="ECO:0007669"/>
    <property type="project" value="UniProtKB-SubCell"/>
</dbReference>
<dbReference type="PANTHER" id="PTHR30561:SF1">
    <property type="entry name" value="MULTIDRUG TRANSPORTER EMRE"/>
    <property type="match status" value="1"/>
</dbReference>
<keyword evidence="4 8" id="KW-0812">Transmembrane</keyword>
<accession>Q8KCG5</accession>
<dbReference type="SUPFAM" id="SSF103481">
    <property type="entry name" value="Multidrug resistance efflux transporter EmrE"/>
    <property type="match status" value="1"/>
</dbReference>
<dbReference type="InterPro" id="IPR037185">
    <property type="entry name" value="EmrE-like"/>
</dbReference>
<evidence type="ECO:0000256" key="2">
    <source>
        <dbReference type="ARBA" id="ARBA00022448"/>
    </source>
</evidence>
<evidence type="ECO:0000256" key="8">
    <source>
        <dbReference type="RuleBase" id="RU003942"/>
    </source>
</evidence>
<evidence type="ECO:0000313" key="10">
    <source>
        <dbReference type="EMBL" id="AAM72684.1"/>
    </source>
</evidence>
<gene>
    <name evidence="10" type="ordered locus">CT1456</name>
</gene>
<dbReference type="PANTHER" id="PTHR30561">
    <property type="entry name" value="SMR FAMILY PROTON-DEPENDENT DRUG EFFLUX TRANSPORTER SUGE"/>
    <property type="match status" value="1"/>
</dbReference>
<keyword evidence="11" id="KW-1185">Reference proteome</keyword>
<evidence type="ECO:0000256" key="9">
    <source>
        <dbReference type="SAM" id="Phobius"/>
    </source>
</evidence>
<evidence type="ECO:0000256" key="7">
    <source>
        <dbReference type="ARBA" id="ARBA00038032"/>
    </source>
</evidence>
<dbReference type="OrthoDB" id="21828at2"/>
<proteinExistence type="inferred from homology"/>
<dbReference type="AlphaFoldDB" id="Q8KCG5"/>
<organism evidence="10 11">
    <name type="scientific">Chlorobaculum tepidum (strain ATCC 49652 / DSM 12025 / NBRC 103806 / TLS)</name>
    <name type="common">Chlorobium tepidum</name>
    <dbReference type="NCBI Taxonomy" id="194439"/>
    <lineage>
        <taxon>Bacteria</taxon>
        <taxon>Pseudomonadati</taxon>
        <taxon>Chlorobiota</taxon>
        <taxon>Chlorobiia</taxon>
        <taxon>Chlorobiales</taxon>
        <taxon>Chlorobiaceae</taxon>
        <taxon>Chlorobaculum</taxon>
    </lineage>
</organism>
<keyword evidence="2" id="KW-0813">Transport</keyword>
<evidence type="ECO:0000256" key="1">
    <source>
        <dbReference type="ARBA" id="ARBA00004651"/>
    </source>
</evidence>
<keyword evidence="3" id="KW-1003">Cell membrane</keyword>
<reference evidence="10 11" key="1">
    <citation type="journal article" date="2002" name="Proc. Natl. Acad. Sci. U.S.A.">
        <title>The complete genome sequence of Chlorobium tepidum TLS, a photosynthetic, anaerobic, green-sulfur bacterium.</title>
        <authorList>
            <person name="Eisen J.A."/>
            <person name="Nelson K.E."/>
            <person name="Paulsen I.T."/>
            <person name="Heidelberg J.F."/>
            <person name="Wu M."/>
            <person name="Dodson R.J."/>
            <person name="Deboy R."/>
            <person name="Gwinn M.L."/>
            <person name="Nelson W.C."/>
            <person name="Haft D.H."/>
            <person name="Hickey E.K."/>
            <person name="Peterson J.D."/>
            <person name="Durkin A.S."/>
            <person name="Kolonay J.L."/>
            <person name="Yang F."/>
            <person name="Holt I."/>
            <person name="Umayam L.A."/>
            <person name="Mason T."/>
            <person name="Brenner M."/>
            <person name="Shea T.P."/>
            <person name="Parksey D."/>
            <person name="Nierman W.C."/>
            <person name="Feldblyum T.V."/>
            <person name="Hansen C.L."/>
            <person name="Craven M.B."/>
            <person name="Radune D."/>
            <person name="Vamathevan J."/>
            <person name="Khouri H."/>
            <person name="White O."/>
            <person name="Gruber T.M."/>
            <person name="Ketchum K.A."/>
            <person name="Venter J.C."/>
            <person name="Tettelin H."/>
            <person name="Bryant D.A."/>
            <person name="Fraser C.M."/>
        </authorList>
    </citation>
    <scope>NUCLEOTIDE SEQUENCE [LARGE SCALE GENOMIC DNA]</scope>
    <source>
        <strain evidence="11">ATCC 49652 / DSM 12025 / NBRC 103806 / TLS</strain>
    </source>
</reference>
<dbReference type="GO" id="GO:0022857">
    <property type="term" value="F:transmembrane transporter activity"/>
    <property type="evidence" value="ECO:0007669"/>
    <property type="project" value="InterPro"/>
</dbReference>
<keyword evidence="5 9" id="KW-1133">Transmembrane helix</keyword>
<dbReference type="Gene3D" id="1.10.3730.20">
    <property type="match status" value="1"/>
</dbReference>
<evidence type="ECO:0000313" key="11">
    <source>
        <dbReference type="Proteomes" id="UP000001007"/>
    </source>
</evidence>
<comment type="subcellular location">
    <subcellularLocation>
        <location evidence="1 8">Cell membrane</location>
        <topology evidence="1 8">Multi-pass membrane protein</topology>
    </subcellularLocation>
</comment>
<dbReference type="GO" id="GO:1990961">
    <property type="term" value="P:xenobiotic detoxification by transmembrane export across the plasma membrane"/>
    <property type="evidence" value="ECO:0007669"/>
    <property type="project" value="UniProtKB-ARBA"/>
</dbReference>
<comment type="similarity">
    <text evidence="7 8">Belongs to the drug/metabolite transporter (DMT) superfamily. Small multidrug resistance (SMR) (TC 2.A.7.1) family.</text>
</comment>
<dbReference type="STRING" id="194439.CT1456"/>
<dbReference type="Pfam" id="PF00893">
    <property type="entry name" value="Multi_Drug_Res"/>
    <property type="match status" value="1"/>
</dbReference>
<feature type="transmembrane region" description="Helical" evidence="9">
    <location>
        <begin position="32"/>
        <end position="50"/>
    </location>
</feature>
<dbReference type="EnsemblBacteria" id="AAM72684">
    <property type="protein sequence ID" value="AAM72684"/>
    <property type="gene ID" value="CT1456"/>
</dbReference>
<dbReference type="KEGG" id="cte:CT1456"/>
<feature type="transmembrane region" description="Helical" evidence="9">
    <location>
        <begin position="84"/>
        <end position="102"/>
    </location>
</feature>
<feature type="transmembrane region" description="Helical" evidence="9">
    <location>
        <begin position="59"/>
        <end position="78"/>
    </location>
</feature>
<name>Q8KCG5_CHLTE</name>
<keyword evidence="6 9" id="KW-0472">Membrane</keyword>